<gene>
    <name evidence="2" type="ORF">DILT_LOCUS11855</name>
</gene>
<evidence type="ECO:0000313" key="2">
    <source>
        <dbReference type="EMBL" id="VDN16024.1"/>
    </source>
</evidence>
<organism evidence="2 3">
    <name type="scientific">Dibothriocephalus latus</name>
    <name type="common">Fish tapeworm</name>
    <name type="synonym">Diphyllobothrium latum</name>
    <dbReference type="NCBI Taxonomy" id="60516"/>
    <lineage>
        <taxon>Eukaryota</taxon>
        <taxon>Metazoa</taxon>
        <taxon>Spiralia</taxon>
        <taxon>Lophotrochozoa</taxon>
        <taxon>Platyhelminthes</taxon>
        <taxon>Cestoda</taxon>
        <taxon>Eucestoda</taxon>
        <taxon>Diphyllobothriidea</taxon>
        <taxon>Diphyllobothriidae</taxon>
        <taxon>Dibothriocephalus</taxon>
    </lineage>
</organism>
<protein>
    <submittedName>
        <fullName evidence="2">Uncharacterized protein</fullName>
    </submittedName>
</protein>
<evidence type="ECO:0000256" key="1">
    <source>
        <dbReference type="SAM" id="MobiDB-lite"/>
    </source>
</evidence>
<keyword evidence="3" id="KW-1185">Reference proteome</keyword>
<sequence>MLASSSSEEDESFPGSPLPGQPKFIGGGSGNSGRGYQVPLSATLKQTTLDASSGAGPGQVFSKNYA</sequence>
<dbReference type="OrthoDB" id="10421421at2759"/>
<proteinExistence type="predicted"/>
<dbReference type="EMBL" id="UYRU01064397">
    <property type="protein sequence ID" value="VDN16024.1"/>
    <property type="molecule type" value="Genomic_DNA"/>
</dbReference>
<evidence type="ECO:0000313" key="3">
    <source>
        <dbReference type="Proteomes" id="UP000281553"/>
    </source>
</evidence>
<dbReference type="Proteomes" id="UP000281553">
    <property type="component" value="Unassembled WGS sequence"/>
</dbReference>
<accession>A0A3P7LGU2</accession>
<reference evidence="2 3" key="1">
    <citation type="submission" date="2018-11" db="EMBL/GenBank/DDBJ databases">
        <authorList>
            <consortium name="Pathogen Informatics"/>
        </authorList>
    </citation>
    <scope>NUCLEOTIDE SEQUENCE [LARGE SCALE GENOMIC DNA]</scope>
</reference>
<name>A0A3P7LGU2_DIBLA</name>
<dbReference type="AlphaFoldDB" id="A0A3P7LGU2"/>
<feature type="region of interest" description="Disordered" evidence="1">
    <location>
        <begin position="1"/>
        <end position="39"/>
    </location>
</feature>
<feature type="non-terminal residue" evidence="2">
    <location>
        <position position="66"/>
    </location>
</feature>